<feature type="transmembrane region" description="Helical" evidence="7">
    <location>
        <begin position="97"/>
        <end position="119"/>
    </location>
</feature>
<evidence type="ECO:0000256" key="7">
    <source>
        <dbReference type="RuleBase" id="RU363032"/>
    </source>
</evidence>
<dbReference type="Proteomes" id="UP001185069">
    <property type="component" value="Unassembled WGS sequence"/>
</dbReference>
<evidence type="ECO:0000313" key="9">
    <source>
        <dbReference type="EMBL" id="MDR6269466.1"/>
    </source>
</evidence>
<feature type="domain" description="ABC transmembrane type-1" evidence="8">
    <location>
        <begin position="93"/>
        <end position="319"/>
    </location>
</feature>
<dbReference type="EMBL" id="JAVDQF010000001">
    <property type="protein sequence ID" value="MDR6269466.1"/>
    <property type="molecule type" value="Genomic_DNA"/>
</dbReference>
<keyword evidence="9" id="KW-0762">Sugar transport</keyword>
<keyword evidence="2 7" id="KW-0813">Transport</keyword>
<dbReference type="CDD" id="cd06261">
    <property type="entry name" value="TM_PBP2"/>
    <property type="match status" value="1"/>
</dbReference>
<dbReference type="InterPro" id="IPR051393">
    <property type="entry name" value="ABC_transporter_permease"/>
</dbReference>
<protein>
    <submittedName>
        <fullName evidence="9">Multiple sugar transport system permease protein</fullName>
    </submittedName>
</protein>
<sequence length="332" mass="35843">MATLTEAAKQPPSAVALPVRKQPKNNSKARRRLTVVAFMAPWILGLSIFFLYPLLTTAYYSLTNFDLINDPTWAGFNNFSYMFSKDPLIWKAIGNTVWLTIAITVGRVGFGLVTAIVLTKLKRASGVFRTLFYLPALAPPVAAALAFVFILNPSTGPLNQFLGLFGIQGPLWFNDPAFAKPALTVMALWTSGTVMVILLASLLDVPGELYEAAGLDGASAWQQFRHITLPSIAPVLTFAVVNSIIVGLQFFTEAVVAGSVASGSSAVAGSSLSIGYPDNSTMTFPMWLYEQGFHQFHMGYASAMAIALFLVSAIFTIILVRRMRSAGIGEEA</sequence>
<keyword evidence="5 7" id="KW-1133">Transmembrane helix</keyword>
<feature type="transmembrane region" description="Helical" evidence="7">
    <location>
        <begin position="33"/>
        <end position="55"/>
    </location>
</feature>
<keyword evidence="6 7" id="KW-0472">Membrane</keyword>
<comment type="subcellular location">
    <subcellularLocation>
        <location evidence="1 7">Cell membrane</location>
        <topology evidence="1 7">Multi-pass membrane protein</topology>
    </subcellularLocation>
</comment>
<reference evidence="9 10" key="1">
    <citation type="submission" date="2023-07" db="EMBL/GenBank/DDBJ databases">
        <title>Sequencing the genomes of 1000 actinobacteria strains.</title>
        <authorList>
            <person name="Klenk H.-P."/>
        </authorList>
    </citation>
    <scope>NUCLEOTIDE SEQUENCE [LARGE SCALE GENOMIC DNA]</scope>
    <source>
        <strain evidence="9 10">DSM 14555</strain>
    </source>
</reference>
<evidence type="ECO:0000256" key="3">
    <source>
        <dbReference type="ARBA" id="ARBA00022475"/>
    </source>
</evidence>
<feature type="transmembrane region" description="Helical" evidence="7">
    <location>
        <begin position="227"/>
        <end position="248"/>
    </location>
</feature>
<keyword evidence="10" id="KW-1185">Reference proteome</keyword>
<name>A0ABU1JDF7_9MICC</name>
<keyword evidence="4 7" id="KW-0812">Transmembrane</keyword>
<evidence type="ECO:0000256" key="2">
    <source>
        <dbReference type="ARBA" id="ARBA00022448"/>
    </source>
</evidence>
<accession>A0ABU1JDF7</accession>
<feature type="transmembrane region" description="Helical" evidence="7">
    <location>
        <begin position="131"/>
        <end position="151"/>
    </location>
</feature>
<proteinExistence type="inferred from homology"/>
<evidence type="ECO:0000256" key="5">
    <source>
        <dbReference type="ARBA" id="ARBA00022989"/>
    </source>
</evidence>
<feature type="transmembrane region" description="Helical" evidence="7">
    <location>
        <begin position="296"/>
        <end position="320"/>
    </location>
</feature>
<keyword evidence="3" id="KW-1003">Cell membrane</keyword>
<comment type="similarity">
    <text evidence="7">Belongs to the binding-protein-dependent transport system permease family.</text>
</comment>
<gene>
    <name evidence="9" type="ORF">JOE69_001704</name>
</gene>
<dbReference type="PANTHER" id="PTHR30193">
    <property type="entry name" value="ABC TRANSPORTER PERMEASE PROTEIN"/>
    <property type="match status" value="1"/>
</dbReference>
<evidence type="ECO:0000256" key="1">
    <source>
        <dbReference type="ARBA" id="ARBA00004651"/>
    </source>
</evidence>
<dbReference type="RefSeq" id="WP_309797811.1">
    <property type="nucleotide sequence ID" value="NZ_BAAAHY010000005.1"/>
</dbReference>
<organism evidence="9 10">
    <name type="scientific">Arthrobacter russicus</name>
    <dbReference type="NCBI Taxonomy" id="172040"/>
    <lineage>
        <taxon>Bacteria</taxon>
        <taxon>Bacillati</taxon>
        <taxon>Actinomycetota</taxon>
        <taxon>Actinomycetes</taxon>
        <taxon>Micrococcales</taxon>
        <taxon>Micrococcaceae</taxon>
        <taxon>Arthrobacter</taxon>
    </lineage>
</organism>
<evidence type="ECO:0000259" key="8">
    <source>
        <dbReference type="PROSITE" id="PS50928"/>
    </source>
</evidence>
<dbReference type="InterPro" id="IPR035906">
    <property type="entry name" value="MetI-like_sf"/>
</dbReference>
<dbReference type="PROSITE" id="PS50928">
    <property type="entry name" value="ABC_TM1"/>
    <property type="match status" value="1"/>
</dbReference>
<dbReference type="InterPro" id="IPR000515">
    <property type="entry name" value="MetI-like"/>
</dbReference>
<dbReference type="PANTHER" id="PTHR30193:SF1">
    <property type="entry name" value="ABC TRANSPORTER PERMEASE PROTEIN YESP-RELATED"/>
    <property type="match status" value="1"/>
</dbReference>
<dbReference type="Gene3D" id="1.10.3720.10">
    <property type="entry name" value="MetI-like"/>
    <property type="match status" value="1"/>
</dbReference>
<dbReference type="SUPFAM" id="SSF160964">
    <property type="entry name" value="MalF N-terminal region-like"/>
    <property type="match status" value="1"/>
</dbReference>
<evidence type="ECO:0000256" key="4">
    <source>
        <dbReference type="ARBA" id="ARBA00022692"/>
    </source>
</evidence>
<evidence type="ECO:0000256" key="6">
    <source>
        <dbReference type="ARBA" id="ARBA00023136"/>
    </source>
</evidence>
<comment type="caution">
    <text evidence="9">The sequence shown here is derived from an EMBL/GenBank/DDBJ whole genome shotgun (WGS) entry which is preliminary data.</text>
</comment>
<dbReference type="Pfam" id="PF00528">
    <property type="entry name" value="BPD_transp_1"/>
    <property type="match status" value="1"/>
</dbReference>
<feature type="transmembrane region" description="Helical" evidence="7">
    <location>
        <begin position="185"/>
        <end position="207"/>
    </location>
</feature>
<dbReference type="SUPFAM" id="SSF161098">
    <property type="entry name" value="MetI-like"/>
    <property type="match status" value="1"/>
</dbReference>
<evidence type="ECO:0000313" key="10">
    <source>
        <dbReference type="Proteomes" id="UP001185069"/>
    </source>
</evidence>